<proteinExistence type="predicted"/>
<comment type="subcellular location">
    <subcellularLocation>
        <location evidence="1">Nucleus membrane</location>
    </subcellularLocation>
</comment>
<dbReference type="Proteomes" id="UP000593571">
    <property type="component" value="Unassembled WGS sequence"/>
</dbReference>
<evidence type="ECO:0000256" key="1">
    <source>
        <dbReference type="ARBA" id="ARBA00004126"/>
    </source>
</evidence>
<dbReference type="SMART" id="SM00150">
    <property type="entry name" value="SPEC"/>
    <property type="match status" value="2"/>
</dbReference>
<evidence type="ECO:0000313" key="7">
    <source>
        <dbReference type="Proteomes" id="UP000593571"/>
    </source>
</evidence>
<keyword evidence="5" id="KW-0539">Nucleus</keyword>
<gene>
    <name evidence="6" type="ORF">HJG63_008012</name>
</gene>
<protein>
    <recommendedName>
        <fullName evidence="8">Spectrin repeat containing nuclear envelope protein 1</fullName>
    </recommendedName>
</protein>
<evidence type="ECO:0008006" key="8">
    <source>
        <dbReference type="Google" id="ProtNLM"/>
    </source>
</evidence>
<keyword evidence="7" id="KW-1185">Reference proteome</keyword>
<sequence>MQELSKLQDMYDELLMTIGARRSGLNRNLALKSQYERAMQDLADLLETGREKMAGNQKMIVSSKEEIQQLLDKHKEYFQGLESHMILTETLFRKIIGFAAPQETQFHTEVMAQASAVLKGAHRRGVELEYILETWSHLDDDHRELSRQLEVVEANIPSVGLVEESEDRLIDRITLYQHLKSSLNEHQPKLYQVLDDGKRLLISISCSDLESQLNQLGEHWLNNTNKVSKELHRLETILKHWTRYQSESAALIHWLQSAKDRLEFWTQQSVTVPQELEMVRDHLNAFLEFSKEVEAKSPLKSSVLSTGNQLLRLKKVDTATLRSELSHVDSQWTDLLTNIPAVQEKLHQLQMDKLPSRHAISEVMTWISLMENVIQKDEEDIKNSVGYKAIHEYLQKYKVIKIFFLIFNFSCFRLFYLKELKTQVMKIGP</sequence>
<evidence type="ECO:0000256" key="2">
    <source>
        <dbReference type="ARBA" id="ARBA00022553"/>
    </source>
</evidence>
<evidence type="ECO:0000256" key="5">
    <source>
        <dbReference type="ARBA" id="ARBA00023242"/>
    </source>
</evidence>
<dbReference type="Pfam" id="PF00435">
    <property type="entry name" value="Spectrin"/>
    <property type="match status" value="1"/>
</dbReference>
<keyword evidence="3" id="KW-0677">Repeat</keyword>
<dbReference type="GO" id="GO:0031965">
    <property type="term" value="C:nuclear membrane"/>
    <property type="evidence" value="ECO:0007669"/>
    <property type="project" value="UniProtKB-SubCell"/>
</dbReference>
<name>A0A7J8KBH9_ROUAE</name>
<evidence type="ECO:0000313" key="6">
    <source>
        <dbReference type="EMBL" id="KAF6506215.1"/>
    </source>
</evidence>
<dbReference type="Gene3D" id="1.20.58.60">
    <property type="match status" value="3"/>
</dbReference>
<organism evidence="6 7">
    <name type="scientific">Rousettus aegyptiacus</name>
    <name type="common">Egyptian fruit bat</name>
    <name type="synonym">Pteropus aegyptiacus</name>
    <dbReference type="NCBI Taxonomy" id="9407"/>
    <lineage>
        <taxon>Eukaryota</taxon>
        <taxon>Metazoa</taxon>
        <taxon>Chordata</taxon>
        <taxon>Craniata</taxon>
        <taxon>Vertebrata</taxon>
        <taxon>Euteleostomi</taxon>
        <taxon>Mammalia</taxon>
        <taxon>Eutheria</taxon>
        <taxon>Laurasiatheria</taxon>
        <taxon>Chiroptera</taxon>
        <taxon>Yinpterochiroptera</taxon>
        <taxon>Pteropodoidea</taxon>
        <taxon>Pteropodidae</taxon>
        <taxon>Rousettinae</taxon>
        <taxon>Rousettus</taxon>
    </lineage>
</organism>
<comment type="caution">
    <text evidence="6">The sequence shown here is derived from an EMBL/GenBank/DDBJ whole genome shotgun (WGS) entry which is preliminary data.</text>
</comment>
<dbReference type="InterPro" id="IPR018159">
    <property type="entry name" value="Spectrin/alpha-actinin"/>
</dbReference>
<dbReference type="AlphaFoldDB" id="A0A7J8KBH9"/>
<dbReference type="EMBL" id="JACASE010000001">
    <property type="protein sequence ID" value="KAF6506215.1"/>
    <property type="molecule type" value="Genomic_DNA"/>
</dbReference>
<keyword evidence="4" id="KW-0472">Membrane</keyword>
<dbReference type="SUPFAM" id="SSF46966">
    <property type="entry name" value="Spectrin repeat"/>
    <property type="match status" value="3"/>
</dbReference>
<reference evidence="6 7" key="1">
    <citation type="journal article" date="2020" name="Nature">
        <title>Six reference-quality genomes reveal evolution of bat adaptations.</title>
        <authorList>
            <person name="Jebb D."/>
            <person name="Huang Z."/>
            <person name="Pippel M."/>
            <person name="Hughes G.M."/>
            <person name="Lavrichenko K."/>
            <person name="Devanna P."/>
            <person name="Winkler S."/>
            <person name="Jermiin L.S."/>
            <person name="Skirmuntt E.C."/>
            <person name="Katzourakis A."/>
            <person name="Burkitt-Gray L."/>
            <person name="Ray D.A."/>
            <person name="Sullivan K.A.M."/>
            <person name="Roscito J.G."/>
            <person name="Kirilenko B.M."/>
            <person name="Davalos L.M."/>
            <person name="Corthals A.P."/>
            <person name="Power M.L."/>
            <person name="Jones G."/>
            <person name="Ransome R.D."/>
            <person name="Dechmann D.K.N."/>
            <person name="Locatelli A.G."/>
            <person name="Puechmaille S.J."/>
            <person name="Fedrigo O."/>
            <person name="Jarvis E.D."/>
            <person name="Hiller M."/>
            <person name="Vernes S.C."/>
            <person name="Myers E.W."/>
            <person name="Teeling E.C."/>
        </authorList>
    </citation>
    <scope>NUCLEOTIDE SEQUENCE [LARGE SCALE GENOMIC DNA]</scope>
    <source>
        <strain evidence="6">MRouAeg1</strain>
        <tissue evidence="6">Muscle</tissue>
    </source>
</reference>
<keyword evidence="2" id="KW-0597">Phosphoprotein</keyword>
<dbReference type="InterPro" id="IPR002017">
    <property type="entry name" value="Spectrin_repeat"/>
</dbReference>
<evidence type="ECO:0000256" key="4">
    <source>
        <dbReference type="ARBA" id="ARBA00023136"/>
    </source>
</evidence>
<dbReference type="PANTHER" id="PTHR14514">
    <property type="entry name" value="PKA ANCHORING PROTEIN"/>
    <property type="match status" value="1"/>
</dbReference>
<dbReference type="FunFam" id="1.20.58.60:FF:000112">
    <property type="entry name" value="nesprin-1 isoform X4"/>
    <property type="match status" value="1"/>
</dbReference>
<evidence type="ECO:0000256" key="3">
    <source>
        <dbReference type="ARBA" id="ARBA00022737"/>
    </source>
</evidence>
<dbReference type="PANTHER" id="PTHR14514:SF3">
    <property type="entry name" value="NESPRIN-1"/>
    <property type="match status" value="1"/>
</dbReference>
<accession>A0A7J8KBH9</accession>